<evidence type="ECO:0000256" key="2">
    <source>
        <dbReference type="ARBA" id="ARBA00023315"/>
    </source>
</evidence>
<proteinExistence type="predicted"/>
<dbReference type="CDD" id="cd04301">
    <property type="entry name" value="NAT_SF"/>
    <property type="match status" value="1"/>
</dbReference>
<organism evidence="4 5">
    <name type="scientific">Paenibacillus lutrae</name>
    <dbReference type="NCBI Taxonomy" id="2078573"/>
    <lineage>
        <taxon>Bacteria</taxon>
        <taxon>Bacillati</taxon>
        <taxon>Bacillota</taxon>
        <taxon>Bacilli</taxon>
        <taxon>Bacillales</taxon>
        <taxon>Paenibacillaceae</taxon>
        <taxon>Paenibacillus</taxon>
    </lineage>
</organism>
<dbReference type="OrthoDB" id="87299at2"/>
<evidence type="ECO:0000256" key="1">
    <source>
        <dbReference type="ARBA" id="ARBA00022679"/>
    </source>
</evidence>
<sequence>MNHDLVRITAVAEITEILKYFNDYFPRSIESRVGNLVLYAEKLAAHAYIYVTKATGLISGVVIFYANDLLSKIAYLTVIAVSVEYRHQGVGSLLLQQCCALSRSCGMTQMKLEVDKSNTKAIAHYEHHGFFTVHNGVAESQTMIKEL</sequence>
<accession>A0A7X3K034</accession>
<evidence type="ECO:0000313" key="4">
    <source>
        <dbReference type="EMBL" id="MVP00667.1"/>
    </source>
</evidence>
<dbReference type="SUPFAM" id="SSF55729">
    <property type="entry name" value="Acyl-CoA N-acyltransferases (Nat)"/>
    <property type="match status" value="1"/>
</dbReference>
<dbReference type="PANTHER" id="PTHR42919:SF8">
    <property type="entry name" value="N-ALPHA-ACETYLTRANSFERASE 50"/>
    <property type="match status" value="1"/>
</dbReference>
<dbReference type="Proteomes" id="UP000490800">
    <property type="component" value="Unassembled WGS sequence"/>
</dbReference>
<dbReference type="InterPro" id="IPR051556">
    <property type="entry name" value="N-term/lysine_N-AcTrnsfr"/>
</dbReference>
<name>A0A7X3K034_9BACL</name>
<reference evidence="4 5" key="1">
    <citation type="journal article" date="2019" name="Microorganisms">
        <title>Paenibacillus lutrae sp. nov., A Chitinolytic Species Isolated from A River Otter in Castril Natural Park, Granada, Spain.</title>
        <authorList>
            <person name="Rodriguez M."/>
            <person name="Reina J.C."/>
            <person name="Bejar V."/>
            <person name="Llamas I."/>
        </authorList>
    </citation>
    <scope>NUCLEOTIDE SEQUENCE [LARGE SCALE GENOMIC DNA]</scope>
    <source>
        <strain evidence="4 5">N10</strain>
    </source>
</reference>
<dbReference type="AlphaFoldDB" id="A0A7X3K034"/>
<dbReference type="PROSITE" id="PS51186">
    <property type="entry name" value="GNAT"/>
    <property type="match status" value="1"/>
</dbReference>
<dbReference type="Gene3D" id="3.40.630.30">
    <property type="match status" value="1"/>
</dbReference>
<dbReference type="InterPro" id="IPR016181">
    <property type="entry name" value="Acyl_CoA_acyltransferase"/>
</dbReference>
<evidence type="ECO:0000313" key="5">
    <source>
        <dbReference type="Proteomes" id="UP000490800"/>
    </source>
</evidence>
<evidence type="ECO:0000259" key="3">
    <source>
        <dbReference type="PROSITE" id="PS51186"/>
    </source>
</evidence>
<dbReference type="EMBL" id="RHLK01000007">
    <property type="protein sequence ID" value="MVP00667.1"/>
    <property type="molecule type" value="Genomic_DNA"/>
</dbReference>
<keyword evidence="5" id="KW-1185">Reference proteome</keyword>
<gene>
    <name evidence="4" type="ORF">EDM21_14235</name>
</gene>
<keyword evidence="1 4" id="KW-0808">Transferase</keyword>
<dbReference type="RefSeq" id="WP_157336375.1">
    <property type="nucleotide sequence ID" value="NZ_RHLK01000007.1"/>
</dbReference>
<dbReference type="Pfam" id="PF00583">
    <property type="entry name" value="Acetyltransf_1"/>
    <property type="match status" value="1"/>
</dbReference>
<protein>
    <submittedName>
        <fullName evidence="4">GNAT family N-acetyltransferase</fullName>
    </submittedName>
</protein>
<comment type="caution">
    <text evidence="4">The sequence shown here is derived from an EMBL/GenBank/DDBJ whole genome shotgun (WGS) entry which is preliminary data.</text>
</comment>
<keyword evidence="2" id="KW-0012">Acyltransferase</keyword>
<dbReference type="InterPro" id="IPR000182">
    <property type="entry name" value="GNAT_dom"/>
</dbReference>
<feature type="domain" description="N-acetyltransferase" evidence="3">
    <location>
        <begin position="4"/>
        <end position="147"/>
    </location>
</feature>
<dbReference type="PANTHER" id="PTHR42919">
    <property type="entry name" value="N-ALPHA-ACETYLTRANSFERASE"/>
    <property type="match status" value="1"/>
</dbReference>
<dbReference type="GO" id="GO:0016747">
    <property type="term" value="F:acyltransferase activity, transferring groups other than amino-acyl groups"/>
    <property type="evidence" value="ECO:0007669"/>
    <property type="project" value="InterPro"/>
</dbReference>